<evidence type="ECO:0000313" key="11">
    <source>
        <dbReference type="Proteomes" id="UP000005439"/>
    </source>
</evidence>
<evidence type="ECO:0000256" key="3">
    <source>
        <dbReference type="ARBA" id="ARBA00022552"/>
    </source>
</evidence>
<dbReference type="InterPro" id="IPR020549">
    <property type="entry name" value="YbeY_CS"/>
</dbReference>
<dbReference type="PATRIC" id="fig|679936.5.peg.3018"/>
<evidence type="ECO:0000313" key="10">
    <source>
        <dbReference type="EMBL" id="AEW06385.1"/>
    </source>
</evidence>
<reference evidence="10 11" key="2">
    <citation type="journal article" date="2012" name="Stand. Genomic Sci.">
        <title>Complete genome sequence of the moderately thermophilic mineral-sulfide-oxidizing firmicute Sulfobacillus acidophilus type strain (NAL(T)).</title>
        <authorList>
            <person name="Anderson I."/>
            <person name="Chertkov O."/>
            <person name="Chen A."/>
            <person name="Saunders E."/>
            <person name="Lapidus A."/>
            <person name="Nolan M."/>
            <person name="Lucas S."/>
            <person name="Hammon N."/>
            <person name="Deshpande S."/>
            <person name="Cheng J.F."/>
            <person name="Han C."/>
            <person name="Tapia R."/>
            <person name="Goodwin L.A."/>
            <person name="Pitluck S."/>
            <person name="Liolios K."/>
            <person name="Pagani I."/>
            <person name="Ivanova N."/>
            <person name="Mikhailova N."/>
            <person name="Pati A."/>
            <person name="Palaniappan K."/>
            <person name="Land M."/>
            <person name="Pan C."/>
            <person name="Rohde M."/>
            <person name="Pukall R."/>
            <person name="Goker M."/>
            <person name="Detter J.C."/>
            <person name="Woyke T."/>
            <person name="Bristow J."/>
            <person name="Eisen J.A."/>
            <person name="Markowitz V."/>
            <person name="Hugenholtz P."/>
            <person name="Kyrpides N.C."/>
            <person name="Klenk H.P."/>
            <person name="Mavromatis K."/>
        </authorList>
    </citation>
    <scope>NUCLEOTIDE SEQUENCE [LARGE SCALE GENOMIC DNA]</scope>
    <source>
        <strain evidence="11">ATCC 700253 / DSM 10332 / NAL</strain>
    </source>
</reference>
<dbReference type="NCBIfam" id="TIGR00043">
    <property type="entry name" value="rRNA maturation RNase YbeY"/>
    <property type="match status" value="1"/>
</dbReference>
<protein>
    <recommendedName>
        <fullName evidence="9">Endoribonuclease YbeY</fullName>
        <ecNumber evidence="9">3.1.-.-</ecNumber>
    </recommendedName>
</protein>
<dbReference type="STRING" id="679936.Sulac_2924"/>
<evidence type="ECO:0000256" key="1">
    <source>
        <dbReference type="ARBA" id="ARBA00010875"/>
    </source>
</evidence>
<dbReference type="Gene3D" id="3.40.390.30">
    <property type="entry name" value="Metalloproteases ('zincins'), catalytic domain"/>
    <property type="match status" value="1"/>
</dbReference>
<comment type="function">
    <text evidence="9">Single strand-specific metallo-endoribonuclease involved in late-stage 70S ribosome quality control and in maturation of the 3' terminus of the 16S rRNA.</text>
</comment>
<evidence type="ECO:0000256" key="9">
    <source>
        <dbReference type="HAMAP-Rule" id="MF_00009"/>
    </source>
</evidence>
<dbReference type="Pfam" id="PF02130">
    <property type="entry name" value="YbeY"/>
    <property type="match status" value="1"/>
</dbReference>
<evidence type="ECO:0000256" key="2">
    <source>
        <dbReference type="ARBA" id="ARBA00022517"/>
    </source>
</evidence>
<dbReference type="GO" id="GO:0004222">
    <property type="term" value="F:metalloendopeptidase activity"/>
    <property type="evidence" value="ECO:0007669"/>
    <property type="project" value="InterPro"/>
</dbReference>
<dbReference type="GO" id="GO:0005737">
    <property type="term" value="C:cytoplasm"/>
    <property type="evidence" value="ECO:0007669"/>
    <property type="project" value="UniProtKB-SubCell"/>
</dbReference>
<dbReference type="GO" id="GO:0006364">
    <property type="term" value="P:rRNA processing"/>
    <property type="evidence" value="ECO:0007669"/>
    <property type="project" value="UniProtKB-UniRule"/>
</dbReference>
<keyword evidence="9" id="KW-0963">Cytoplasm</keyword>
<dbReference type="HAMAP" id="MF_00009">
    <property type="entry name" value="Endoribonucl_YbeY"/>
    <property type="match status" value="1"/>
</dbReference>
<keyword evidence="6 9" id="KW-0255">Endonuclease</keyword>
<reference evidence="11" key="1">
    <citation type="submission" date="2011-12" db="EMBL/GenBank/DDBJ databases">
        <title>The complete genome of chromosome of Sulfobacillus acidophilus DSM 10332.</title>
        <authorList>
            <person name="Lucas S."/>
            <person name="Han J."/>
            <person name="Lapidus A."/>
            <person name="Bruce D."/>
            <person name="Goodwin L."/>
            <person name="Pitluck S."/>
            <person name="Peters L."/>
            <person name="Kyrpides N."/>
            <person name="Mavromatis K."/>
            <person name="Ivanova N."/>
            <person name="Mikhailova N."/>
            <person name="Chertkov O."/>
            <person name="Saunders E."/>
            <person name="Detter J.C."/>
            <person name="Tapia R."/>
            <person name="Han C."/>
            <person name="Land M."/>
            <person name="Hauser L."/>
            <person name="Markowitz V."/>
            <person name="Cheng J.-F."/>
            <person name="Hugenholtz P."/>
            <person name="Woyke T."/>
            <person name="Wu D."/>
            <person name="Pukall R."/>
            <person name="Gehrich-Schroeter G."/>
            <person name="Schneider S."/>
            <person name="Klenk H.-P."/>
            <person name="Eisen J.A."/>
        </authorList>
    </citation>
    <scope>NUCLEOTIDE SEQUENCE [LARGE SCALE GENOMIC DNA]</scope>
    <source>
        <strain evidence="11">ATCC 700253 / DSM 10332 / NAL</strain>
    </source>
</reference>
<dbReference type="EC" id="3.1.-.-" evidence="9"/>
<keyword evidence="5 9" id="KW-0479">Metal-binding</keyword>
<evidence type="ECO:0000256" key="8">
    <source>
        <dbReference type="ARBA" id="ARBA00022833"/>
    </source>
</evidence>
<sequence length="150" mass="16753">MEISVTSEPSWCQEWEPTVRRAAETALTQLGLLDAELSILLTDDGTVHELNRTYRGVDKTTDVLSFSQQEGDNPDPVPQLLGDVVISVEQARRQAEDFGHSLAREMGFLTVHGILHLIGWDHETPDDERRMMAKTEEILGAIGLSRDVVE</sequence>
<feature type="binding site" evidence="9">
    <location>
        <position position="112"/>
    </location>
    <ligand>
        <name>Zn(2+)</name>
        <dbReference type="ChEBI" id="CHEBI:29105"/>
        <note>catalytic</note>
    </ligand>
</feature>
<dbReference type="InterPro" id="IPR002036">
    <property type="entry name" value="YbeY"/>
</dbReference>
<dbReference type="AlphaFoldDB" id="G8TZQ5"/>
<keyword evidence="10" id="KW-0482">Metalloprotease</keyword>
<dbReference type="GO" id="GO:0008270">
    <property type="term" value="F:zinc ion binding"/>
    <property type="evidence" value="ECO:0007669"/>
    <property type="project" value="UniProtKB-UniRule"/>
</dbReference>
<keyword evidence="10" id="KW-0645">Protease</keyword>
<keyword evidence="8 9" id="KW-0862">Zinc</keyword>
<comment type="subcellular location">
    <subcellularLocation>
        <location evidence="9">Cytoplasm</location>
    </subcellularLocation>
</comment>
<keyword evidence="7 9" id="KW-0378">Hydrolase</keyword>
<evidence type="ECO:0000256" key="4">
    <source>
        <dbReference type="ARBA" id="ARBA00022722"/>
    </source>
</evidence>
<evidence type="ECO:0000256" key="7">
    <source>
        <dbReference type="ARBA" id="ARBA00022801"/>
    </source>
</evidence>
<evidence type="ECO:0000256" key="6">
    <source>
        <dbReference type="ARBA" id="ARBA00022759"/>
    </source>
</evidence>
<keyword evidence="11" id="KW-1185">Reference proteome</keyword>
<keyword evidence="3 9" id="KW-0698">rRNA processing</keyword>
<name>G8TZQ5_SULAD</name>
<dbReference type="HOGENOM" id="CLU_106710_3_3_9"/>
<organism evidence="10 11">
    <name type="scientific">Sulfobacillus acidophilus (strain ATCC 700253 / DSM 10332 / NAL)</name>
    <dbReference type="NCBI Taxonomy" id="679936"/>
    <lineage>
        <taxon>Bacteria</taxon>
        <taxon>Bacillati</taxon>
        <taxon>Bacillota</taxon>
        <taxon>Clostridia</taxon>
        <taxon>Eubacteriales</taxon>
        <taxon>Clostridiales Family XVII. Incertae Sedis</taxon>
        <taxon>Sulfobacillus</taxon>
    </lineage>
</organism>
<dbReference type="InterPro" id="IPR023091">
    <property type="entry name" value="MetalPrtase_cat_dom_sf_prd"/>
</dbReference>
<dbReference type="SUPFAM" id="SSF55486">
    <property type="entry name" value="Metalloproteases ('zincins'), catalytic domain"/>
    <property type="match status" value="1"/>
</dbReference>
<feature type="binding site" evidence="9">
    <location>
        <position position="122"/>
    </location>
    <ligand>
        <name>Zn(2+)</name>
        <dbReference type="ChEBI" id="CHEBI:29105"/>
        <note>catalytic</note>
    </ligand>
</feature>
<keyword evidence="4 9" id="KW-0540">Nuclease</keyword>
<gene>
    <name evidence="9" type="primary">ybeY</name>
    <name evidence="10" type="ordered locus">Sulac_2924</name>
</gene>
<evidence type="ECO:0000256" key="5">
    <source>
        <dbReference type="ARBA" id="ARBA00022723"/>
    </source>
</evidence>
<dbReference type="PROSITE" id="PS01306">
    <property type="entry name" value="UPF0054"/>
    <property type="match status" value="1"/>
</dbReference>
<dbReference type="EMBL" id="CP003179">
    <property type="protein sequence ID" value="AEW06385.1"/>
    <property type="molecule type" value="Genomic_DNA"/>
</dbReference>
<dbReference type="Proteomes" id="UP000005439">
    <property type="component" value="Chromosome"/>
</dbReference>
<comment type="cofactor">
    <cofactor evidence="9">
        <name>Zn(2+)</name>
        <dbReference type="ChEBI" id="CHEBI:29105"/>
    </cofactor>
    <text evidence="9">Binds 1 zinc ion.</text>
</comment>
<dbReference type="GO" id="GO:0004521">
    <property type="term" value="F:RNA endonuclease activity"/>
    <property type="evidence" value="ECO:0007669"/>
    <property type="project" value="UniProtKB-UniRule"/>
</dbReference>
<dbReference type="PANTHER" id="PTHR46986">
    <property type="entry name" value="ENDORIBONUCLEASE YBEY, CHLOROPLASTIC"/>
    <property type="match status" value="1"/>
</dbReference>
<comment type="similarity">
    <text evidence="1 9">Belongs to the endoribonuclease YbeY family.</text>
</comment>
<feature type="binding site" evidence="9">
    <location>
        <position position="116"/>
    </location>
    <ligand>
        <name>Zn(2+)</name>
        <dbReference type="ChEBI" id="CHEBI:29105"/>
        <note>catalytic</note>
    </ligand>
</feature>
<dbReference type="PANTHER" id="PTHR46986:SF1">
    <property type="entry name" value="ENDORIBONUCLEASE YBEY, CHLOROPLASTIC"/>
    <property type="match status" value="1"/>
</dbReference>
<dbReference type="KEGG" id="sap:Sulac_2924"/>
<accession>G8TZQ5</accession>
<keyword evidence="2 9" id="KW-0690">Ribosome biogenesis</keyword>
<proteinExistence type="inferred from homology"/>